<dbReference type="Pfam" id="PF06246">
    <property type="entry name" value="Isy1"/>
    <property type="match status" value="1"/>
</dbReference>
<accession>A0A4P9YZ41</accession>
<comment type="subcellular location">
    <subcellularLocation>
        <location evidence="1">Nucleus</location>
    </subcellularLocation>
</comment>
<dbReference type="Proteomes" id="UP000278143">
    <property type="component" value="Unassembled WGS sequence"/>
</dbReference>
<dbReference type="AlphaFoldDB" id="A0A4P9YZ41"/>
<dbReference type="InterPro" id="IPR037200">
    <property type="entry name" value="Isy1_sf"/>
</dbReference>
<proteinExistence type="inferred from homology"/>
<dbReference type="GO" id="GO:0005634">
    <property type="term" value="C:nucleus"/>
    <property type="evidence" value="ECO:0007669"/>
    <property type="project" value="UniProtKB-SubCell"/>
</dbReference>
<keyword evidence="3" id="KW-0539">Nucleus</keyword>
<name>A0A4P9YZ41_9FUNG</name>
<keyword evidence="5" id="KW-1185">Reference proteome</keyword>
<sequence>MARNQEKAQSMLHRFRQIQAAEAGVISVTGRRPPRASSCNNINEVEQWRQHFIQEISRKVSQIQNVGLPEAQIRELNDEINRLMRVKRAWEHRLKDLGGADYTRVASRMLDAEGREIPGTRGYKYFGRAKELPGVRELLEAQTLEPTARVEVDLYKRVDADYYGYRDEEDGALLAYEKEQAEEAWQQLMEQYGDTMDVTTQASAATDVVTELINGKEGVRVHVNVPTASDVEAFLVRRRKQQLMDRYAAQD</sequence>
<dbReference type="Gene3D" id="1.10.287.660">
    <property type="entry name" value="Helix hairpin bin"/>
    <property type="match status" value="1"/>
</dbReference>
<dbReference type="FunFam" id="1.10.287.660:FF:000001">
    <property type="entry name" value="pre-mRNA-splicing factor ISY1 homolog"/>
    <property type="match status" value="1"/>
</dbReference>
<dbReference type="InterPro" id="IPR029012">
    <property type="entry name" value="Helix_hairpin_bin_sf"/>
</dbReference>
<gene>
    <name evidence="4" type="ORF">SYNPS1DRAFT_28839</name>
</gene>
<dbReference type="OrthoDB" id="1739576at2759"/>
<evidence type="ECO:0000256" key="2">
    <source>
        <dbReference type="ARBA" id="ARBA00007002"/>
    </source>
</evidence>
<comment type="similarity">
    <text evidence="2">Belongs to the ISY1 family.</text>
</comment>
<dbReference type="InterPro" id="IPR009360">
    <property type="entry name" value="Isy1"/>
</dbReference>
<dbReference type="PANTHER" id="PTHR13021">
    <property type="entry name" value="PRE-MRNA-SPLICING FACTOR ISY1"/>
    <property type="match status" value="1"/>
</dbReference>
<protein>
    <submittedName>
        <fullName evidence="4">Isy1-like splicing factor</fullName>
    </submittedName>
</protein>
<organism evidence="4 5">
    <name type="scientific">Syncephalis pseudoplumigaleata</name>
    <dbReference type="NCBI Taxonomy" id="1712513"/>
    <lineage>
        <taxon>Eukaryota</taxon>
        <taxon>Fungi</taxon>
        <taxon>Fungi incertae sedis</taxon>
        <taxon>Zoopagomycota</taxon>
        <taxon>Zoopagomycotina</taxon>
        <taxon>Zoopagomycetes</taxon>
        <taxon>Zoopagales</taxon>
        <taxon>Piptocephalidaceae</taxon>
        <taxon>Syncephalis</taxon>
    </lineage>
</organism>
<evidence type="ECO:0000256" key="1">
    <source>
        <dbReference type="ARBA" id="ARBA00004123"/>
    </source>
</evidence>
<evidence type="ECO:0000313" key="4">
    <source>
        <dbReference type="EMBL" id="RKP25433.1"/>
    </source>
</evidence>
<evidence type="ECO:0000256" key="3">
    <source>
        <dbReference type="ARBA" id="ARBA00023242"/>
    </source>
</evidence>
<evidence type="ECO:0000313" key="5">
    <source>
        <dbReference type="Proteomes" id="UP000278143"/>
    </source>
</evidence>
<dbReference type="EMBL" id="KZ989749">
    <property type="protein sequence ID" value="RKP25433.1"/>
    <property type="molecule type" value="Genomic_DNA"/>
</dbReference>
<dbReference type="GO" id="GO:0000350">
    <property type="term" value="P:generation of catalytic spliceosome for second transesterification step"/>
    <property type="evidence" value="ECO:0007669"/>
    <property type="project" value="InterPro"/>
</dbReference>
<reference evidence="5" key="1">
    <citation type="journal article" date="2018" name="Nat. Microbiol.">
        <title>Leveraging single-cell genomics to expand the fungal tree of life.</title>
        <authorList>
            <person name="Ahrendt S.R."/>
            <person name="Quandt C.A."/>
            <person name="Ciobanu D."/>
            <person name="Clum A."/>
            <person name="Salamov A."/>
            <person name="Andreopoulos B."/>
            <person name="Cheng J.F."/>
            <person name="Woyke T."/>
            <person name="Pelin A."/>
            <person name="Henrissat B."/>
            <person name="Reynolds N.K."/>
            <person name="Benny G.L."/>
            <person name="Smith M.E."/>
            <person name="James T.Y."/>
            <person name="Grigoriev I.V."/>
        </authorList>
    </citation>
    <scope>NUCLEOTIDE SEQUENCE [LARGE SCALE GENOMIC DNA]</scope>
    <source>
        <strain evidence="5">Benny S71-1</strain>
    </source>
</reference>
<dbReference type="SUPFAM" id="SSF140102">
    <property type="entry name" value="ISY1 domain-like"/>
    <property type="match status" value="1"/>
</dbReference>